<dbReference type="OrthoDB" id="6561867at2"/>
<dbReference type="EMBL" id="WAGD01000017">
    <property type="protein sequence ID" value="KAB0883016.1"/>
    <property type="molecule type" value="Genomic_DNA"/>
</dbReference>
<dbReference type="PANTHER" id="PTHR40278">
    <property type="entry name" value="DNA UTILIZATION PROTEIN HOFN"/>
    <property type="match status" value="1"/>
</dbReference>
<dbReference type="Proteomes" id="UP000244378">
    <property type="component" value="Unassembled WGS sequence"/>
</dbReference>
<dbReference type="EMBL" id="MSAE01000022">
    <property type="protein sequence ID" value="PUX13808.1"/>
    <property type="molecule type" value="Genomic_DNA"/>
</dbReference>
<dbReference type="InterPro" id="IPR052534">
    <property type="entry name" value="Extracell_DNA_Util/SecSys_Comp"/>
</dbReference>
<accession>A0A2T7ASH3</accession>
<organism evidence="3 4">
    <name type="scientific">Cronobacter muytjensii</name>
    <dbReference type="NCBI Taxonomy" id="413501"/>
    <lineage>
        <taxon>Bacteria</taxon>
        <taxon>Pseudomonadati</taxon>
        <taxon>Pseudomonadota</taxon>
        <taxon>Gammaproteobacteria</taxon>
        <taxon>Enterobacterales</taxon>
        <taxon>Enterobacteriaceae</taxon>
        <taxon>Cronobacter</taxon>
    </lineage>
</organism>
<dbReference type="PANTHER" id="PTHR40278:SF1">
    <property type="entry name" value="DNA UTILIZATION PROTEIN HOFN"/>
    <property type="match status" value="1"/>
</dbReference>
<reference evidence="3 4" key="1">
    <citation type="submission" date="2016-12" db="EMBL/GenBank/DDBJ databases">
        <title>Analysis of the Molecular Diversity Among Cronobacter Species Isolated from Filth Flies Using a Pan Genomic DNA Microarray.</title>
        <authorList>
            <person name="Pava-Ripoll M."/>
            <person name="Tall B."/>
            <person name="Farber J."/>
            <person name="Fanning S."/>
            <person name="Lehner A."/>
            <person name="Stephan R."/>
            <person name="Pagotto F."/>
            <person name="Iverson C."/>
            <person name="Ziobro G."/>
            <person name="Miller A."/>
            <person name="Pearson R."/>
            <person name="Yan Q."/>
            <person name="Kim M."/>
            <person name="Jeong S."/>
            <person name="Park J."/>
            <person name="Jun S."/>
            <person name="Choi H."/>
            <person name="Chung T."/>
            <person name="Yoo Y."/>
            <person name="Park E."/>
            <person name="Hwang S."/>
            <person name="Lee B."/>
            <person name="Sathyamoorthy V."/>
            <person name="Carter L."/>
            <person name="Mammel M."/>
            <person name="Jackson S."/>
            <person name="Kothary M."/>
            <person name="Patel I."/>
            <person name="Grim C."/>
            <person name="Gopinath G."/>
            <person name="Gangiredla J."/>
            <person name="Chase H."/>
        </authorList>
    </citation>
    <scope>NUCLEOTIDE SEQUENCE [LARGE SCALE GENOMIC DNA]</scope>
    <source>
        <strain evidence="3 4">MOD1-Md1s</strain>
    </source>
</reference>
<evidence type="ECO:0000313" key="3">
    <source>
        <dbReference type="EMBL" id="PUX13808.1"/>
    </source>
</evidence>
<evidence type="ECO:0000313" key="4">
    <source>
        <dbReference type="Proteomes" id="UP000244378"/>
    </source>
</evidence>
<evidence type="ECO:0000313" key="2">
    <source>
        <dbReference type="EMBL" id="KAB0883016.1"/>
    </source>
</evidence>
<name>A0A2T7ASH3_9ENTR</name>
<dbReference type="Pfam" id="PF05137">
    <property type="entry name" value="PilN"/>
    <property type="match status" value="1"/>
</dbReference>
<evidence type="ECO:0000313" key="5">
    <source>
        <dbReference type="Proteomes" id="UP000469927"/>
    </source>
</evidence>
<protein>
    <submittedName>
        <fullName evidence="2">PilN domain-containing protein</fullName>
    </submittedName>
    <submittedName>
        <fullName evidence="3">Pilus assembly protein HofN</fullName>
    </submittedName>
</protein>
<keyword evidence="5" id="KW-1185">Reference proteome</keyword>
<comment type="caution">
    <text evidence="3">The sequence shown here is derived from an EMBL/GenBank/DDBJ whole genome shotgun (WGS) entry which is preliminary data.</text>
</comment>
<dbReference type="AlphaFoldDB" id="A0A2T7ASH3"/>
<keyword evidence="1" id="KW-0175">Coiled coil</keyword>
<gene>
    <name evidence="3" type="ORF">AUN14_11540</name>
    <name evidence="2" type="ORF">FZI19_07405</name>
</gene>
<reference evidence="2 5" key="2">
    <citation type="submission" date="2019-08" db="EMBL/GenBank/DDBJ databases">
        <title>Prevalence, distribution, and phylogeny of type two toxin-antitoxin genes possessed by Cronobacter species where C. sakazakii homologs follow sequence type lineages.</title>
        <authorList>
            <person name="Finkelstein S."/>
            <person name="Negrete F."/>
            <person name="Jang H."/>
            <person name="Gopinath G.R."/>
            <person name="Tall B.D."/>
        </authorList>
    </citation>
    <scope>NUCLEOTIDE SEQUENCE [LARGE SCALE GENOMIC DNA]</scope>
    <source>
        <strain evidence="2 5">MOD1_GK1257</strain>
    </source>
</reference>
<feature type="coiled-coil region" evidence="1">
    <location>
        <begin position="55"/>
        <end position="92"/>
    </location>
</feature>
<dbReference type="InterPro" id="IPR007813">
    <property type="entry name" value="PilN"/>
</dbReference>
<evidence type="ECO:0000256" key="1">
    <source>
        <dbReference type="SAM" id="Coils"/>
    </source>
</evidence>
<proteinExistence type="predicted"/>
<dbReference type="Proteomes" id="UP000469927">
    <property type="component" value="Unassembled WGS sequence"/>
</dbReference>
<sequence length="183" mass="21587">MRRHVNLLPWRHVRRRMRLIRWGTFFLLSAWVTALAAGMTYRVIARQQRVLQQRLEAQTLAITAQKAQLQQAKNAEAAYESLKARWQQRERRRQEVAAWQQRLMTLADALPESLWLTGMHFHDNRLEITGNAYEPQALTLFEEKLRGLAPFTRLTPGETRREQEGYWRFSVSLQKEAADAPVY</sequence>